<comment type="caution">
    <text evidence="1">The sequence shown here is derived from an EMBL/GenBank/DDBJ whole genome shotgun (WGS) entry which is preliminary data.</text>
</comment>
<proteinExistence type="predicted"/>
<dbReference type="RefSeq" id="WP_158381667.1">
    <property type="nucleotide sequence ID" value="NZ_VMTX01000009.1"/>
</dbReference>
<dbReference type="Proteomes" id="UP000320648">
    <property type="component" value="Unassembled WGS sequence"/>
</dbReference>
<sequence length="66" mass="7384">MEFILTLVCLIGIAIGLLVIIPTLNRVGILEEVTADLDRDLRDVEIQLAEARLRNRLKGAEDVWPS</sequence>
<evidence type="ECO:0000313" key="2">
    <source>
        <dbReference type="Proteomes" id="UP000320648"/>
    </source>
</evidence>
<accession>A0A558IPK4</accession>
<gene>
    <name evidence="1" type="ORF">FQN05_07450</name>
</gene>
<dbReference type="EMBL" id="VMTX01000009">
    <property type="protein sequence ID" value="TVU83314.1"/>
    <property type="molecule type" value="Genomic_DNA"/>
</dbReference>
<name>A0A558IPK4_9CORY</name>
<reference evidence="1 2" key="1">
    <citation type="submission" date="2019-07" db="EMBL/GenBank/DDBJ databases">
        <title>Draft genome of C. aurimucosum strain 15-4290.</title>
        <authorList>
            <person name="Pacheco L.G.C."/>
            <person name="Aguiar E.R.G.R."/>
            <person name="Navas J."/>
            <person name="Santos C.S."/>
            <person name="Rocha D.J.P.G."/>
        </authorList>
    </citation>
    <scope>NUCLEOTIDE SEQUENCE [LARGE SCALE GENOMIC DNA]</scope>
    <source>
        <strain evidence="1 2">15-4290</strain>
    </source>
</reference>
<evidence type="ECO:0000313" key="1">
    <source>
        <dbReference type="EMBL" id="TVU83314.1"/>
    </source>
</evidence>
<organism evidence="1 2">
    <name type="scientific">Corynebacterium aurimucosum</name>
    <dbReference type="NCBI Taxonomy" id="169292"/>
    <lineage>
        <taxon>Bacteria</taxon>
        <taxon>Bacillati</taxon>
        <taxon>Actinomycetota</taxon>
        <taxon>Actinomycetes</taxon>
        <taxon>Mycobacteriales</taxon>
        <taxon>Corynebacteriaceae</taxon>
        <taxon>Corynebacterium</taxon>
    </lineage>
</organism>
<dbReference type="AlphaFoldDB" id="A0A558IPK4"/>
<protein>
    <submittedName>
        <fullName evidence="1">Uncharacterized protein</fullName>
    </submittedName>
</protein>